<dbReference type="AlphaFoldDB" id="C6T9X0"/>
<organism evidence="1">
    <name type="scientific">Glycine max</name>
    <name type="common">Soybean</name>
    <name type="synonym">Glycine hispida</name>
    <dbReference type="NCBI Taxonomy" id="3847"/>
    <lineage>
        <taxon>Eukaryota</taxon>
        <taxon>Viridiplantae</taxon>
        <taxon>Streptophyta</taxon>
        <taxon>Embryophyta</taxon>
        <taxon>Tracheophyta</taxon>
        <taxon>Spermatophyta</taxon>
        <taxon>Magnoliopsida</taxon>
        <taxon>eudicotyledons</taxon>
        <taxon>Gunneridae</taxon>
        <taxon>Pentapetalae</taxon>
        <taxon>rosids</taxon>
        <taxon>fabids</taxon>
        <taxon>Fabales</taxon>
        <taxon>Fabaceae</taxon>
        <taxon>Papilionoideae</taxon>
        <taxon>50 kb inversion clade</taxon>
        <taxon>NPAAA clade</taxon>
        <taxon>indigoferoid/millettioid clade</taxon>
        <taxon>Phaseoleae</taxon>
        <taxon>Glycine</taxon>
        <taxon>Glycine subgen. Soja</taxon>
    </lineage>
</organism>
<evidence type="ECO:0000313" key="1">
    <source>
        <dbReference type="EMBL" id="ACU18622.1"/>
    </source>
</evidence>
<protein>
    <submittedName>
        <fullName evidence="1">Uncharacterized protein</fullName>
    </submittedName>
</protein>
<dbReference type="EMBL" id="BT094295">
    <property type="protein sequence ID" value="ACU18622.1"/>
    <property type="molecule type" value="mRNA"/>
</dbReference>
<sequence length="60" mass="7197">MEVIIKKRFLEYNLILEAYNRKGIKLKIVQATTFHHQNLHMIYMIDLFVHLKVPEEASVK</sequence>
<reference evidence="1" key="1">
    <citation type="submission" date="2009-08" db="EMBL/GenBank/DDBJ databases">
        <authorList>
            <person name="Cheung F."/>
            <person name="Xiao Y."/>
            <person name="Chan A."/>
            <person name="Moskal W."/>
            <person name="Town C.D."/>
        </authorList>
    </citation>
    <scope>NUCLEOTIDE SEQUENCE</scope>
</reference>
<accession>C6T9X0</accession>
<name>C6T9X0_SOYBN</name>
<proteinExistence type="evidence at transcript level"/>